<dbReference type="Pfam" id="PF05597">
    <property type="entry name" value="Phasin"/>
    <property type="match status" value="1"/>
</dbReference>
<dbReference type="EMBL" id="AE017180">
    <property type="protein sequence ID" value="AAR34413.1"/>
    <property type="molecule type" value="Genomic_DNA"/>
</dbReference>
<dbReference type="AlphaFoldDB" id="Q74E77"/>
<reference evidence="1 2" key="2">
    <citation type="journal article" date="2012" name="BMC Genomics">
        <title>Comparative genomic analysis of Geobacter sulfurreducens KN400, a strain with enhanced capacity for extracellular electron transfer and electricity production.</title>
        <authorList>
            <person name="Butler J.E."/>
            <person name="Young N.D."/>
            <person name="Aklujkar M."/>
            <person name="Lovley D.R."/>
        </authorList>
    </citation>
    <scope>NUCLEOTIDE SEQUENCE [LARGE SCALE GENOMIC DNA]</scope>
    <source>
        <strain evidence="2">ATCC 51573 / DSM 12127 / PCA</strain>
    </source>
</reference>
<gene>
    <name evidence="1" type="ordered locus">GSU1087</name>
</gene>
<dbReference type="eggNOG" id="COG3937">
    <property type="taxonomic scope" value="Bacteria"/>
</dbReference>
<dbReference type="EnsemblBacteria" id="AAR34413">
    <property type="protein sequence ID" value="AAR34413"/>
    <property type="gene ID" value="GSU1087"/>
</dbReference>
<dbReference type="HOGENOM" id="CLU_131526_4_2_7"/>
<dbReference type="InterPro" id="IPR008769">
    <property type="entry name" value="PhaF_PhaI"/>
</dbReference>
<evidence type="ECO:0000313" key="2">
    <source>
        <dbReference type="Proteomes" id="UP000000577"/>
    </source>
</evidence>
<dbReference type="InParanoid" id="Q74E77"/>
<organism evidence="1 2">
    <name type="scientific">Geobacter sulfurreducens (strain ATCC 51573 / DSM 12127 / PCA)</name>
    <dbReference type="NCBI Taxonomy" id="243231"/>
    <lineage>
        <taxon>Bacteria</taxon>
        <taxon>Pseudomonadati</taxon>
        <taxon>Thermodesulfobacteriota</taxon>
        <taxon>Desulfuromonadia</taxon>
        <taxon>Geobacterales</taxon>
        <taxon>Geobacteraceae</taxon>
        <taxon>Geobacter</taxon>
    </lineage>
</organism>
<evidence type="ECO:0000313" key="1">
    <source>
        <dbReference type="EMBL" id="AAR34413.1"/>
    </source>
</evidence>
<reference evidence="1 2" key="1">
    <citation type="journal article" date="2003" name="Science">
        <title>Genome of Geobacter sulfurreducens: metal reduction in subsurface environments.</title>
        <authorList>
            <person name="Methe B.A."/>
            <person name="Nelson K.E."/>
            <person name="Eisen J.A."/>
            <person name="Paulsen I.T."/>
            <person name="Nelson W."/>
            <person name="Heidelberg J.F."/>
            <person name="Wu D."/>
            <person name="Wu M."/>
            <person name="Ward N."/>
            <person name="Beanan M.J."/>
            <person name="Dodson R.J."/>
            <person name="Madupu R."/>
            <person name="Brinkac L.M."/>
            <person name="Daugherty S.C."/>
            <person name="DeBoy R.T."/>
            <person name="Durkin A.S."/>
            <person name="Gwinn M."/>
            <person name="Kolonay J.F."/>
            <person name="Sullivan S.A."/>
            <person name="Haft D.H."/>
            <person name="Selengut J."/>
            <person name="Davidsen T.M."/>
            <person name="Zafar N."/>
            <person name="White O."/>
            <person name="Tran B."/>
            <person name="Romero C."/>
            <person name="Forberger H.A."/>
            <person name="Weidman J."/>
            <person name="Khouri H."/>
            <person name="Feldblyum T.V."/>
            <person name="Utterback T.R."/>
            <person name="Van Aken S.E."/>
            <person name="Lovley D.R."/>
            <person name="Fraser C.M."/>
        </authorList>
    </citation>
    <scope>NUCLEOTIDE SEQUENCE [LARGE SCALE GENOMIC DNA]</scope>
    <source>
        <strain evidence="2">ATCC 51573 / DSM 12127 / PCA</strain>
    </source>
</reference>
<sequence>MIELFEKVFLTGLGVVSLSQKKVEECLVDLKEKYKVGEDEGKAILEKIQTMAKDVKGRIEEMADVEVKRAMDRLGLVPREEYDRLVKRVEALEAKAGVGDPSTEC</sequence>
<dbReference type="KEGG" id="gsu:GSU1087"/>
<accession>Q74E77</accession>
<dbReference type="PATRIC" id="fig|243231.5.peg.1084"/>
<keyword evidence="2" id="KW-1185">Reference proteome</keyword>
<proteinExistence type="predicted"/>
<protein>
    <submittedName>
        <fullName evidence="1">Phasin superfamily protein</fullName>
    </submittedName>
</protein>
<dbReference type="OrthoDB" id="191894at2"/>
<dbReference type="Proteomes" id="UP000000577">
    <property type="component" value="Chromosome"/>
</dbReference>
<dbReference type="RefSeq" id="WP_010941748.1">
    <property type="nucleotide sequence ID" value="NC_002939.5"/>
</dbReference>
<dbReference type="STRING" id="243231.GSU1087"/>
<name>Q74E77_GEOSL</name>